<name>A0ABV2PBW0_9MICC</name>
<proteinExistence type="predicted"/>
<gene>
    <name evidence="1" type="ORF">ABIE37_004061</name>
</gene>
<dbReference type="RefSeq" id="WP_354232601.1">
    <property type="nucleotide sequence ID" value="NZ_JBEPSN010000012.1"/>
</dbReference>
<dbReference type="GeneID" id="92754987"/>
<comment type="caution">
    <text evidence="1">The sequence shown here is derived from an EMBL/GenBank/DDBJ whole genome shotgun (WGS) entry which is preliminary data.</text>
</comment>
<dbReference type="Proteomes" id="UP001549307">
    <property type="component" value="Unassembled WGS sequence"/>
</dbReference>
<sequence>MEKSFDIELVNQNEYLVRWASEGQTGESLVHTNPEFLAEAGLGGFDEQLVVEETTSYLAEHQPVIDFPQTVDLEEIAAAYADYAEQLKARLGAKQTGPEQPHA</sequence>
<keyword evidence="2" id="KW-1185">Reference proteome</keyword>
<evidence type="ECO:0000313" key="1">
    <source>
        <dbReference type="EMBL" id="MET4542256.1"/>
    </source>
</evidence>
<evidence type="ECO:0000313" key="2">
    <source>
        <dbReference type="Proteomes" id="UP001549307"/>
    </source>
</evidence>
<accession>A0ABV2PBW0</accession>
<dbReference type="EMBL" id="JBEPSN010000012">
    <property type="protein sequence ID" value="MET4542256.1"/>
    <property type="molecule type" value="Genomic_DNA"/>
</dbReference>
<protein>
    <submittedName>
        <fullName evidence="1">Uncharacterized protein</fullName>
    </submittedName>
</protein>
<organism evidence="1 2">
    <name type="scientific">Arthrobacter bambusae</name>
    <dbReference type="NCBI Taxonomy" id="1338426"/>
    <lineage>
        <taxon>Bacteria</taxon>
        <taxon>Bacillati</taxon>
        <taxon>Actinomycetota</taxon>
        <taxon>Actinomycetes</taxon>
        <taxon>Micrococcales</taxon>
        <taxon>Micrococcaceae</taxon>
        <taxon>Arthrobacter</taxon>
    </lineage>
</organism>
<reference evidence="1 2" key="1">
    <citation type="submission" date="2024-06" db="EMBL/GenBank/DDBJ databases">
        <title>Sorghum-associated microbial communities from plants grown in Nebraska, USA.</title>
        <authorList>
            <person name="Schachtman D."/>
        </authorList>
    </citation>
    <scope>NUCLEOTIDE SEQUENCE [LARGE SCALE GENOMIC DNA]</scope>
    <source>
        <strain evidence="1 2">3552</strain>
    </source>
</reference>